<name>I4AQ83_BERLS</name>
<evidence type="ECO:0000313" key="2">
    <source>
        <dbReference type="Proteomes" id="UP000006054"/>
    </source>
</evidence>
<proteinExistence type="predicted"/>
<organism evidence="1 2">
    <name type="scientific">Bernardetia litoralis (strain ATCC 23117 / DSM 6794 / NBRC 15988 / NCIMB 1366 / Fx l1 / Sio-4)</name>
    <name type="common">Flexibacter litoralis</name>
    <dbReference type="NCBI Taxonomy" id="880071"/>
    <lineage>
        <taxon>Bacteria</taxon>
        <taxon>Pseudomonadati</taxon>
        <taxon>Bacteroidota</taxon>
        <taxon>Cytophagia</taxon>
        <taxon>Cytophagales</taxon>
        <taxon>Bernardetiaceae</taxon>
        <taxon>Bernardetia</taxon>
    </lineage>
</organism>
<evidence type="ECO:0000313" key="1">
    <source>
        <dbReference type="EMBL" id="AFM06118.1"/>
    </source>
</evidence>
<dbReference type="STRING" id="880071.Fleli_3812"/>
<sequence length="40" mass="4505">MKFEKSIAPNIAKIVLSSSVIVQEELKNALTYEVEIIEVK</sequence>
<dbReference type="AlphaFoldDB" id="I4AQ83"/>
<dbReference type="HOGENOM" id="CLU_3290033_0_0_10"/>
<dbReference type="Proteomes" id="UP000006054">
    <property type="component" value="Chromosome"/>
</dbReference>
<reference evidence="2" key="1">
    <citation type="submission" date="2012-06" db="EMBL/GenBank/DDBJ databases">
        <title>The complete genome of Flexibacter litoralis DSM 6794.</title>
        <authorList>
            <person name="Lucas S."/>
            <person name="Copeland A."/>
            <person name="Lapidus A."/>
            <person name="Glavina del Rio T."/>
            <person name="Dalin E."/>
            <person name="Tice H."/>
            <person name="Bruce D."/>
            <person name="Goodwin L."/>
            <person name="Pitluck S."/>
            <person name="Peters L."/>
            <person name="Ovchinnikova G."/>
            <person name="Lu M."/>
            <person name="Kyrpides N."/>
            <person name="Mavromatis K."/>
            <person name="Ivanova N."/>
            <person name="Brettin T."/>
            <person name="Detter J.C."/>
            <person name="Han C."/>
            <person name="Larimer F."/>
            <person name="Land M."/>
            <person name="Hauser L."/>
            <person name="Markowitz V."/>
            <person name="Cheng J.-F."/>
            <person name="Hugenholtz P."/>
            <person name="Woyke T."/>
            <person name="Wu D."/>
            <person name="Spring S."/>
            <person name="Lang E."/>
            <person name="Kopitz M."/>
            <person name="Brambilla E."/>
            <person name="Klenk H.-P."/>
            <person name="Eisen J.A."/>
        </authorList>
    </citation>
    <scope>NUCLEOTIDE SEQUENCE [LARGE SCALE GENOMIC DNA]</scope>
    <source>
        <strain evidence="2">ATCC 23117 / DSM 6794 / NBRC 15988 / NCIMB 1366 / Sio-4</strain>
    </source>
</reference>
<accession>I4AQ83</accession>
<gene>
    <name evidence="1" type="ordered locus">Fleli_3812</name>
</gene>
<keyword evidence="2" id="KW-1185">Reference proteome</keyword>
<protein>
    <submittedName>
        <fullName evidence="1">Uncharacterized protein</fullName>
    </submittedName>
</protein>
<dbReference type="KEGG" id="fli:Fleli_3812"/>
<dbReference type="EMBL" id="CP003345">
    <property type="protein sequence ID" value="AFM06118.1"/>
    <property type="molecule type" value="Genomic_DNA"/>
</dbReference>